<protein>
    <submittedName>
        <fullName evidence="8">GTP-binding protein</fullName>
    </submittedName>
</protein>
<dbReference type="GO" id="GO:0000166">
    <property type="term" value="F:nucleotide binding"/>
    <property type="evidence" value="ECO:0007669"/>
    <property type="project" value="UniProtKB-KW"/>
</dbReference>
<organism evidence="8 9">
    <name type="scientific">Dyadobacter psychrotolerans</name>
    <dbReference type="NCBI Taxonomy" id="2541721"/>
    <lineage>
        <taxon>Bacteria</taxon>
        <taxon>Pseudomonadati</taxon>
        <taxon>Bacteroidota</taxon>
        <taxon>Cytophagia</taxon>
        <taxon>Cytophagales</taxon>
        <taxon>Spirosomataceae</taxon>
        <taxon>Dyadobacter</taxon>
    </lineage>
</organism>
<gene>
    <name evidence="8" type="ORF">E0F88_13140</name>
</gene>
<accession>A0A4R5DTN2</accession>
<dbReference type="CDD" id="cd03112">
    <property type="entry name" value="CobW-like"/>
    <property type="match status" value="1"/>
</dbReference>
<evidence type="ECO:0000256" key="2">
    <source>
        <dbReference type="ARBA" id="ARBA00022801"/>
    </source>
</evidence>
<dbReference type="PANTHER" id="PTHR13748">
    <property type="entry name" value="COBW-RELATED"/>
    <property type="match status" value="1"/>
</dbReference>
<evidence type="ECO:0000256" key="4">
    <source>
        <dbReference type="ARBA" id="ARBA00034320"/>
    </source>
</evidence>
<evidence type="ECO:0000256" key="6">
    <source>
        <dbReference type="ARBA" id="ARBA00049117"/>
    </source>
</evidence>
<keyword evidence="2" id="KW-0378">Hydrolase</keyword>
<evidence type="ECO:0000256" key="5">
    <source>
        <dbReference type="ARBA" id="ARBA00045658"/>
    </source>
</evidence>
<dbReference type="SUPFAM" id="SSF52540">
    <property type="entry name" value="P-loop containing nucleoside triphosphate hydrolases"/>
    <property type="match status" value="1"/>
</dbReference>
<feature type="domain" description="CobW C-terminal" evidence="7">
    <location>
        <begin position="224"/>
        <end position="317"/>
    </location>
</feature>
<dbReference type="InterPro" id="IPR027417">
    <property type="entry name" value="P-loop_NTPase"/>
</dbReference>
<dbReference type="PANTHER" id="PTHR13748:SF62">
    <property type="entry name" value="COBW DOMAIN-CONTAINING PROTEIN"/>
    <property type="match status" value="1"/>
</dbReference>
<dbReference type="InterPro" id="IPR051316">
    <property type="entry name" value="Zinc-reg_GTPase_activator"/>
</dbReference>
<evidence type="ECO:0000313" key="9">
    <source>
        <dbReference type="Proteomes" id="UP000294850"/>
    </source>
</evidence>
<dbReference type="SMART" id="SM00833">
    <property type="entry name" value="CobW_C"/>
    <property type="match status" value="1"/>
</dbReference>
<dbReference type="AlphaFoldDB" id="A0A4R5DTN2"/>
<dbReference type="InterPro" id="IPR011629">
    <property type="entry name" value="CobW-like_C"/>
</dbReference>
<sequence>MVNMEAEQKINVYLITGFLGAGKTTVLNHLLKSLEGERNVVIENEFGKVSVDGSLISKSYSDLYELNNGCICCSLDEELYDVLSLLARSNERAHNLFIETTGVADAGNVAAIFKREDVSKVFNLRRVICIADAETVEDYLGETNETIRQVIASDLIVINKIDLVTPEYALKLKDLMSSANPFAEVIFSKDGTIPEQLLYETRKENQLLLNENLGAFLGANKHKIVTVTYRTENEFYKDYLLHTLNVTLMIHYSQIYRIKGFIKLEKSNEKILLQSTGKRLTLESHGNWETDDPVSELVFIGIGLQTPAIQRILRPAIKIVNAKTKAARKAVTGN</sequence>
<reference evidence="8 9" key="1">
    <citation type="submission" date="2019-03" db="EMBL/GenBank/DDBJ databases">
        <title>Dyadobacter AR-3-6 sp. nov., isolated from arctic soil.</title>
        <authorList>
            <person name="Chaudhary D.K."/>
        </authorList>
    </citation>
    <scope>NUCLEOTIDE SEQUENCE [LARGE SCALE GENOMIC DNA]</scope>
    <source>
        <strain evidence="8 9">AR-3-6</strain>
    </source>
</reference>
<keyword evidence="3" id="KW-0143">Chaperone</keyword>
<keyword evidence="1" id="KW-0547">Nucleotide-binding</keyword>
<name>A0A4R5DTN2_9BACT</name>
<comment type="caution">
    <text evidence="8">The sequence shown here is derived from an EMBL/GenBank/DDBJ whole genome shotgun (WGS) entry which is preliminary data.</text>
</comment>
<dbReference type="Pfam" id="PF02492">
    <property type="entry name" value="cobW"/>
    <property type="match status" value="1"/>
</dbReference>
<proteinExistence type="inferred from homology"/>
<dbReference type="OrthoDB" id="9808822at2"/>
<dbReference type="Pfam" id="PF07683">
    <property type="entry name" value="CobW_C"/>
    <property type="match status" value="1"/>
</dbReference>
<dbReference type="GO" id="GO:0016787">
    <property type="term" value="F:hydrolase activity"/>
    <property type="evidence" value="ECO:0007669"/>
    <property type="project" value="UniProtKB-KW"/>
</dbReference>
<evidence type="ECO:0000313" key="8">
    <source>
        <dbReference type="EMBL" id="TDE15451.1"/>
    </source>
</evidence>
<comment type="catalytic activity">
    <reaction evidence="6">
        <text>GTP + H2O = GDP + phosphate + H(+)</text>
        <dbReference type="Rhea" id="RHEA:19669"/>
        <dbReference type="ChEBI" id="CHEBI:15377"/>
        <dbReference type="ChEBI" id="CHEBI:15378"/>
        <dbReference type="ChEBI" id="CHEBI:37565"/>
        <dbReference type="ChEBI" id="CHEBI:43474"/>
        <dbReference type="ChEBI" id="CHEBI:58189"/>
    </reaction>
    <physiologicalReaction direction="left-to-right" evidence="6">
        <dbReference type="Rhea" id="RHEA:19670"/>
    </physiologicalReaction>
</comment>
<dbReference type="InterPro" id="IPR036627">
    <property type="entry name" value="CobW-likC_sf"/>
</dbReference>
<keyword evidence="9" id="KW-1185">Reference proteome</keyword>
<dbReference type="Proteomes" id="UP000294850">
    <property type="component" value="Unassembled WGS sequence"/>
</dbReference>
<dbReference type="SUPFAM" id="SSF90002">
    <property type="entry name" value="Hypothetical protein YjiA, C-terminal domain"/>
    <property type="match status" value="1"/>
</dbReference>
<dbReference type="InterPro" id="IPR003495">
    <property type="entry name" value="CobW/HypB/UreG_nucleotide-bd"/>
</dbReference>
<dbReference type="EMBL" id="SMFL01000004">
    <property type="protein sequence ID" value="TDE15451.1"/>
    <property type="molecule type" value="Genomic_DNA"/>
</dbReference>
<evidence type="ECO:0000256" key="3">
    <source>
        <dbReference type="ARBA" id="ARBA00023186"/>
    </source>
</evidence>
<comment type="function">
    <text evidence="5">Zinc chaperone that directly transfers zinc cofactor to target proteins, thereby activating them. Zinc is transferred from the CXCC motif in the GTPase domain to the zinc binding site in target proteins in a process requiring GTP hydrolysis.</text>
</comment>
<dbReference type="Gene3D" id="3.40.50.300">
    <property type="entry name" value="P-loop containing nucleotide triphosphate hydrolases"/>
    <property type="match status" value="1"/>
</dbReference>
<comment type="similarity">
    <text evidence="4">Belongs to the SIMIBI class G3E GTPase family. ZNG1 subfamily.</text>
</comment>
<evidence type="ECO:0000256" key="1">
    <source>
        <dbReference type="ARBA" id="ARBA00022741"/>
    </source>
</evidence>
<dbReference type="Gene3D" id="3.30.1220.10">
    <property type="entry name" value="CobW-like, C-terminal domain"/>
    <property type="match status" value="1"/>
</dbReference>
<dbReference type="GO" id="GO:0005737">
    <property type="term" value="C:cytoplasm"/>
    <property type="evidence" value="ECO:0007669"/>
    <property type="project" value="TreeGrafter"/>
</dbReference>
<evidence type="ECO:0000259" key="7">
    <source>
        <dbReference type="SMART" id="SM00833"/>
    </source>
</evidence>